<dbReference type="AlphaFoldDB" id="A0A085NP72"/>
<gene>
    <name evidence="1" type="ORF">M513_04888</name>
    <name evidence="2" type="ORF">M514_04888</name>
</gene>
<proteinExistence type="predicted"/>
<name>A0A085NP72_9BILA</name>
<dbReference type="Proteomes" id="UP000030764">
    <property type="component" value="Unassembled WGS sequence"/>
</dbReference>
<accession>A0A085NP72</accession>
<dbReference type="EMBL" id="KL363210">
    <property type="protein sequence ID" value="KFD54111.1"/>
    <property type="molecule type" value="Genomic_DNA"/>
</dbReference>
<protein>
    <submittedName>
        <fullName evidence="2">Uncharacterized protein</fullName>
    </submittedName>
</protein>
<dbReference type="Proteomes" id="UP000030758">
    <property type="component" value="Unassembled WGS sequence"/>
</dbReference>
<evidence type="ECO:0000313" key="1">
    <source>
        <dbReference type="EMBL" id="KFD54111.1"/>
    </source>
</evidence>
<keyword evidence="3" id="KW-1185">Reference proteome</keyword>
<sequence length="70" mass="7755">MLGCGNLGQLHCLPETSTDELQKLSQEATERSKVANLRTYNRDCSQSIAGIMHIGVRNQYSLACEEALEQ</sequence>
<organism evidence="2">
    <name type="scientific">Trichuris suis</name>
    <name type="common">pig whipworm</name>
    <dbReference type="NCBI Taxonomy" id="68888"/>
    <lineage>
        <taxon>Eukaryota</taxon>
        <taxon>Metazoa</taxon>
        <taxon>Ecdysozoa</taxon>
        <taxon>Nematoda</taxon>
        <taxon>Enoplea</taxon>
        <taxon>Dorylaimia</taxon>
        <taxon>Trichinellida</taxon>
        <taxon>Trichuridae</taxon>
        <taxon>Trichuris</taxon>
    </lineage>
</organism>
<reference evidence="2 3" key="1">
    <citation type="journal article" date="2014" name="Nat. Genet.">
        <title>Genome and transcriptome of the porcine whipworm Trichuris suis.</title>
        <authorList>
            <person name="Jex A.R."/>
            <person name="Nejsum P."/>
            <person name="Schwarz E.M."/>
            <person name="Hu L."/>
            <person name="Young N.D."/>
            <person name="Hall R.S."/>
            <person name="Korhonen P.K."/>
            <person name="Liao S."/>
            <person name="Thamsborg S."/>
            <person name="Xia J."/>
            <person name="Xu P."/>
            <person name="Wang S."/>
            <person name="Scheerlinck J.P."/>
            <person name="Hofmann A."/>
            <person name="Sternberg P.W."/>
            <person name="Wang J."/>
            <person name="Gasser R.B."/>
        </authorList>
    </citation>
    <scope>NUCLEOTIDE SEQUENCE [LARGE SCALE GENOMIC DNA]</scope>
    <source>
        <strain evidence="2">DCEP-RM93F</strain>
        <strain evidence="1">DCEP-RM93M</strain>
    </source>
</reference>
<evidence type="ECO:0000313" key="3">
    <source>
        <dbReference type="Proteomes" id="UP000030764"/>
    </source>
</evidence>
<dbReference type="EMBL" id="KL367483">
    <property type="protein sequence ID" value="KFD71268.1"/>
    <property type="molecule type" value="Genomic_DNA"/>
</dbReference>
<evidence type="ECO:0000313" key="2">
    <source>
        <dbReference type="EMBL" id="KFD71268.1"/>
    </source>
</evidence>